<feature type="compositionally biased region" description="Basic and acidic residues" evidence="1">
    <location>
        <begin position="1"/>
        <end position="15"/>
    </location>
</feature>
<feature type="region of interest" description="Disordered" evidence="1">
    <location>
        <begin position="1"/>
        <end position="23"/>
    </location>
</feature>
<sequence length="316" mass="33610">MGDSGRETHEADRTTADPTARRRSVLRALGGAGALAAFTGVSTGRERAAAAADATDAQSPAETRERARQDGEIDPVWGFPALSDETDPPTSPKHEVELQIRPHDAPIPEFVFEPTGLYVEPGDTVRFSYESPHHTVTAYHPAFGYVQRVPDDVPPFSAPALPQGGYWLYTFDREGVYDLHCAPHEIFGHAMRIVVGSPSGPAADALPDLCAQQPAETPGAGGETTAAMDEQTTTGTGRETTADARTATAEPGTTTGSGEEGDGGEEPSFPRLTAYTVLSDPALAPDAIVDERRVSWDDLAPESKQLFVQIRGFPPC</sequence>
<evidence type="ECO:0008006" key="4">
    <source>
        <dbReference type="Google" id="ProtNLM"/>
    </source>
</evidence>
<dbReference type="EMBL" id="CP096659">
    <property type="protein sequence ID" value="UPV75477.1"/>
    <property type="molecule type" value="Genomic_DNA"/>
</dbReference>
<organism evidence="2 3">
    <name type="scientific">Halorussus limi</name>
    <dbReference type="NCBI Taxonomy" id="2938695"/>
    <lineage>
        <taxon>Archaea</taxon>
        <taxon>Methanobacteriati</taxon>
        <taxon>Methanobacteriota</taxon>
        <taxon>Stenosarchaea group</taxon>
        <taxon>Halobacteria</taxon>
        <taxon>Halobacteriales</taxon>
        <taxon>Haladaptataceae</taxon>
        <taxon>Halorussus</taxon>
    </lineage>
</organism>
<evidence type="ECO:0000256" key="1">
    <source>
        <dbReference type="SAM" id="MobiDB-lite"/>
    </source>
</evidence>
<name>A0A8U0HX28_9EURY</name>
<dbReference type="Gene3D" id="2.60.40.420">
    <property type="entry name" value="Cupredoxins - blue copper proteins"/>
    <property type="match status" value="1"/>
</dbReference>
<dbReference type="SUPFAM" id="SSF49503">
    <property type="entry name" value="Cupredoxins"/>
    <property type="match status" value="1"/>
</dbReference>
<dbReference type="RefSeq" id="WP_248651517.1">
    <property type="nucleotide sequence ID" value="NZ_CP096659.1"/>
</dbReference>
<feature type="compositionally biased region" description="Low complexity" evidence="1">
    <location>
        <begin position="232"/>
        <end position="257"/>
    </location>
</feature>
<gene>
    <name evidence="2" type="ORF">M0R89_05260</name>
</gene>
<dbReference type="Proteomes" id="UP000830729">
    <property type="component" value="Chromosome"/>
</dbReference>
<keyword evidence="3" id="KW-1185">Reference proteome</keyword>
<dbReference type="KEGG" id="halx:M0R89_05260"/>
<dbReference type="AlphaFoldDB" id="A0A8U0HX28"/>
<dbReference type="PROSITE" id="PS51318">
    <property type="entry name" value="TAT"/>
    <property type="match status" value="1"/>
</dbReference>
<dbReference type="InterPro" id="IPR008972">
    <property type="entry name" value="Cupredoxin"/>
</dbReference>
<protein>
    <recommendedName>
        <fullName evidence="4">Plastocyanin</fullName>
    </recommendedName>
</protein>
<proteinExistence type="predicted"/>
<reference evidence="2 3" key="1">
    <citation type="submission" date="2022-04" db="EMBL/GenBank/DDBJ databases">
        <title>Diverse halophilic archaea isolated from saline environments.</title>
        <authorList>
            <person name="Cui H.-L."/>
        </authorList>
    </citation>
    <scope>NUCLEOTIDE SEQUENCE [LARGE SCALE GENOMIC DNA]</scope>
    <source>
        <strain evidence="2 3">XZYJT49</strain>
    </source>
</reference>
<feature type="region of interest" description="Disordered" evidence="1">
    <location>
        <begin position="43"/>
        <end position="94"/>
    </location>
</feature>
<feature type="compositionally biased region" description="Basic and acidic residues" evidence="1">
    <location>
        <begin position="62"/>
        <end position="71"/>
    </location>
</feature>
<feature type="region of interest" description="Disordered" evidence="1">
    <location>
        <begin position="212"/>
        <end position="270"/>
    </location>
</feature>
<evidence type="ECO:0000313" key="2">
    <source>
        <dbReference type="EMBL" id="UPV75477.1"/>
    </source>
</evidence>
<dbReference type="InterPro" id="IPR006311">
    <property type="entry name" value="TAT_signal"/>
</dbReference>
<dbReference type="GeneID" id="72184585"/>
<evidence type="ECO:0000313" key="3">
    <source>
        <dbReference type="Proteomes" id="UP000830729"/>
    </source>
</evidence>
<accession>A0A8U0HX28</accession>